<comment type="similarity">
    <text evidence="1">Belongs to the universal stress protein A family.</text>
</comment>
<comment type="caution">
    <text evidence="3">The sequence shown here is derived from an EMBL/GenBank/DDBJ whole genome shotgun (WGS) entry which is preliminary data.</text>
</comment>
<organism evidence="3 4">
    <name type="scientific">Kibdelosporangium lantanae</name>
    <dbReference type="NCBI Taxonomy" id="1497396"/>
    <lineage>
        <taxon>Bacteria</taxon>
        <taxon>Bacillati</taxon>
        <taxon>Actinomycetota</taxon>
        <taxon>Actinomycetes</taxon>
        <taxon>Pseudonocardiales</taxon>
        <taxon>Pseudonocardiaceae</taxon>
        <taxon>Kibdelosporangium</taxon>
    </lineage>
</organism>
<feature type="domain" description="UspA" evidence="2">
    <location>
        <begin position="7"/>
        <end position="70"/>
    </location>
</feature>
<dbReference type="Proteomes" id="UP001597045">
    <property type="component" value="Unassembled WGS sequence"/>
</dbReference>
<evidence type="ECO:0000313" key="4">
    <source>
        <dbReference type="Proteomes" id="UP001597045"/>
    </source>
</evidence>
<dbReference type="InterPro" id="IPR014729">
    <property type="entry name" value="Rossmann-like_a/b/a_fold"/>
</dbReference>
<name>A0ABW3MP45_9PSEU</name>
<dbReference type="Gene3D" id="3.40.50.620">
    <property type="entry name" value="HUPs"/>
    <property type="match status" value="1"/>
</dbReference>
<dbReference type="InterPro" id="IPR006015">
    <property type="entry name" value="Universal_stress_UspA"/>
</dbReference>
<sequence>MAGWPEKYPEVPVTQMVAKGHPVRILLEQAEQAQLVVVGSRGLGGYHGMLLGSISQSLVNYAQCPLVVVRP</sequence>
<dbReference type="SUPFAM" id="SSF52402">
    <property type="entry name" value="Adenine nucleotide alpha hydrolases-like"/>
    <property type="match status" value="1"/>
</dbReference>
<protein>
    <submittedName>
        <fullName evidence="3">Universal stress protein</fullName>
    </submittedName>
</protein>
<dbReference type="Pfam" id="PF00582">
    <property type="entry name" value="Usp"/>
    <property type="match status" value="1"/>
</dbReference>
<dbReference type="InterPro" id="IPR006016">
    <property type="entry name" value="UspA"/>
</dbReference>
<dbReference type="PANTHER" id="PTHR46268">
    <property type="entry name" value="STRESS RESPONSE PROTEIN NHAX"/>
    <property type="match status" value="1"/>
</dbReference>
<reference evidence="4" key="1">
    <citation type="journal article" date="2019" name="Int. J. Syst. Evol. Microbiol.">
        <title>The Global Catalogue of Microorganisms (GCM) 10K type strain sequencing project: providing services to taxonomists for standard genome sequencing and annotation.</title>
        <authorList>
            <consortium name="The Broad Institute Genomics Platform"/>
            <consortium name="The Broad Institute Genome Sequencing Center for Infectious Disease"/>
            <person name="Wu L."/>
            <person name="Ma J."/>
        </authorList>
    </citation>
    <scope>NUCLEOTIDE SEQUENCE [LARGE SCALE GENOMIC DNA]</scope>
    <source>
        <strain evidence="4">JCM 31486</strain>
    </source>
</reference>
<evidence type="ECO:0000259" key="2">
    <source>
        <dbReference type="Pfam" id="PF00582"/>
    </source>
</evidence>
<dbReference type="PANTHER" id="PTHR46268:SF6">
    <property type="entry name" value="UNIVERSAL STRESS PROTEIN UP12"/>
    <property type="match status" value="1"/>
</dbReference>
<gene>
    <name evidence="3" type="ORF">ACFQ1S_45920</name>
</gene>
<dbReference type="EMBL" id="JBHTIS010004397">
    <property type="protein sequence ID" value="MFD1052411.1"/>
    <property type="molecule type" value="Genomic_DNA"/>
</dbReference>
<accession>A0ABW3MP45</accession>
<dbReference type="PRINTS" id="PR01438">
    <property type="entry name" value="UNVRSLSTRESS"/>
</dbReference>
<keyword evidence="4" id="KW-1185">Reference proteome</keyword>
<proteinExistence type="inferred from homology"/>
<evidence type="ECO:0000256" key="1">
    <source>
        <dbReference type="ARBA" id="ARBA00008791"/>
    </source>
</evidence>
<evidence type="ECO:0000313" key="3">
    <source>
        <dbReference type="EMBL" id="MFD1052411.1"/>
    </source>
</evidence>